<reference evidence="2 3" key="1">
    <citation type="submission" date="2011-11" db="EMBL/GenBank/DDBJ databases">
        <title>The Noncontiguous Finished genome of Desulfosporosinus youngiae DSM 17734.</title>
        <authorList>
            <consortium name="US DOE Joint Genome Institute (JGI-PGF)"/>
            <person name="Lucas S."/>
            <person name="Han J."/>
            <person name="Lapidus A."/>
            <person name="Cheng J.-F."/>
            <person name="Goodwin L."/>
            <person name="Pitluck S."/>
            <person name="Peters L."/>
            <person name="Ovchinnikova G."/>
            <person name="Lu M."/>
            <person name="Land M.L."/>
            <person name="Hauser L."/>
            <person name="Pester M."/>
            <person name="Spring S."/>
            <person name="Ollivier B."/>
            <person name="Rattei T."/>
            <person name="Klenk H.-P."/>
            <person name="Wagner M."/>
            <person name="Loy A."/>
            <person name="Woyke T.J."/>
        </authorList>
    </citation>
    <scope>NUCLEOTIDE SEQUENCE [LARGE SCALE GENOMIC DNA]</scope>
    <source>
        <strain evidence="2 3">DSM 17734</strain>
    </source>
</reference>
<sequence length="71" mass="8797">MKEQLTSLERETTQQRNELQQNNEYVNKLRTELKLLNRQLNDKNRELVAIKIENEQLKKSYWYKLSKIFKR</sequence>
<dbReference type="Proteomes" id="UP000005104">
    <property type="component" value="Chromosome"/>
</dbReference>
<accession>H5Y607</accession>
<feature type="region of interest" description="Disordered" evidence="1">
    <location>
        <begin position="1"/>
        <end position="22"/>
    </location>
</feature>
<dbReference type="EMBL" id="CM001441">
    <property type="protein sequence ID" value="EHQ90946.1"/>
    <property type="molecule type" value="Genomic_DNA"/>
</dbReference>
<feature type="compositionally biased region" description="Basic and acidic residues" evidence="1">
    <location>
        <begin position="1"/>
        <end position="13"/>
    </location>
</feature>
<evidence type="ECO:0000256" key="1">
    <source>
        <dbReference type="SAM" id="MobiDB-lite"/>
    </source>
</evidence>
<proteinExistence type="predicted"/>
<dbReference type="HOGENOM" id="CLU_2733527_0_0_9"/>
<gene>
    <name evidence="2" type="ORF">DesyoDRAFT_3973</name>
</gene>
<evidence type="ECO:0000313" key="2">
    <source>
        <dbReference type="EMBL" id="EHQ90946.1"/>
    </source>
</evidence>
<dbReference type="RefSeq" id="WP_007785598.1">
    <property type="nucleotide sequence ID" value="NZ_CM001441.1"/>
</dbReference>
<dbReference type="AlphaFoldDB" id="H5Y607"/>
<organism evidence="2 3">
    <name type="scientific">Desulfosporosinus youngiae DSM 17734</name>
    <dbReference type="NCBI Taxonomy" id="768710"/>
    <lineage>
        <taxon>Bacteria</taxon>
        <taxon>Bacillati</taxon>
        <taxon>Bacillota</taxon>
        <taxon>Clostridia</taxon>
        <taxon>Eubacteriales</taxon>
        <taxon>Desulfitobacteriaceae</taxon>
        <taxon>Desulfosporosinus</taxon>
    </lineage>
</organism>
<name>H5Y607_9FIRM</name>
<evidence type="ECO:0000313" key="3">
    <source>
        <dbReference type="Proteomes" id="UP000005104"/>
    </source>
</evidence>
<keyword evidence="3" id="KW-1185">Reference proteome</keyword>
<protein>
    <submittedName>
        <fullName evidence="2">Uncharacterized protein</fullName>
    </submittedName>
</protein>